<accession>A0A6S7GE81</accession>
<dbReference type="AlphaFoldDB" id="A0A6S7GE81"/>
<dbReference type="GO" id="GO:0005856">
    <property type="term" value="C:cytoskeleton"/>
    <property type="evidence" value="ECO:0007669"/>
    <property type="project" value="UniProtKB-SubCell"/>
</dbReference>
<evidence type="ECO:0000313" key="5">
    <source>
        <dbReference type="EMBL" id="CAB3990288.1"/>
    </source>
</evidence>
<feature type="region of interest" description="Disordered" evidence="4">
    <location>
        <begin position="77"/>
        <end position="101"/>
    </location>
</feature>
<keyword evidence="3" id="KW-0206">Cytoskeleton</keyword>
<dbReference type="PANTHER" id="PTHR14682:SF1">
    <property type="entry name" value="KATNB1-LIKE PROTEIN 1"/>
    <property type="match status" value="1"/>
</dbReference>
<comment type="caution">
    <text evidence="5">The sequence shown here is derived from an EMBL/GenBank/DDBJ whole genome shotgun (WGS) entry which is preliminary data.</text>
</comment>
<dbReference type="Proteomes" id="UP001152795">
    <property type="component" value="Unassembled WGS sequence"/>
</dbReference>
<evidence type="ECO:0000256" key="4">
    <source>
        <dbReference type="SAM" id="MobiDB-lite"/>
    </source>
</evidence>
<dbReference type="InterPro" id="IPR028021">
    <property type="entry name" value="Katanin_C-terminal"/>
</dbReference>
<keyword evidence="2" id="KW-0963">Cytoplasm</keyword>
<dbReference type="PANTHER" id="PTHR14682">
    <property type="entry name" value="KATNB1-LIKE PROTEIN 1"/>
    <property type="match status" value="1"/>
</dbReference>
<dbReference type="InterPro" id="IPR042404">
    <property type="entry name" value="KATNBL1"/>
</dbReference>
<protein>
    <submittedName>
        <fullName evidence="5">Uncharacterized protein</fullName>
    </submittedName>
</protein>
<dbReference type="GO" id="GO:0008017">
    <property type="term" value="F:microtubule binding"/>
    <property type="evidence" value="ECO:0007669"/>
    <property type="project" value="InterPro"/>
</dbReference>
<organism evidence="5 6">
    <name type="scientific">Paramuricea clavata</name>
    <name type="common">Red gorgonian</name>
    <name type="synonym">Violescent sea-whip</name>
    <dbReference type="NCBI Taxonomy" id="317549"/>
    <lineage>
        <taxon>Eukaryota</taxon>
        <taxon>Metazoa</taxon>
        <taxon>Cnidaria</taxon>
        <taxon>Anthozoa</taxon>
        <taxon>Octocorallia</taxon>
        <taxon>Malacalcyonacea</taxon>
        <taxon>Plexauridae</taxon>
        <taxon>Paramuricea</taxon>
    </lineage>
</organism>
<name>A0A6S7GE81_PARCT</name>
<feature type="compositionally biased region" description="Basic and acidic residues" evidence="4">
    <location>
        <begin position="90"/>
        <end position="101"/>
    </location>
</feature>
<dbReference type="Pfam" id="PF13925">
    <property type="entry name" value="Katanin_con80"/>
    <property type="match status" value="1"/>
</dbReference>
<dbReference type="OrthoDB" id="8754475at2759"/>
<dbReference type="GO" id="GO:0005730">
    <property type="term" value="C:nucleolus"/>
    <property type="evidence" value="ECO:0007669"/>
    <property type="project" value="TreeGrafter"/>
</dbReference>
<proteinExistence type="predicted"/>
<evidence type="ECO:0000256" key="2">
    <source>
        <dbReference type="ARBA" id="ARBA00022490"/>
    </source>
</evidence>
<sequence length="267" mass="30773">MASDEHRKFYYDWHEGKYKLSDEKIHRLKEMDCKRHDHGYRIDKDNAGLYVENSHNMLPSVDVFLKKQNEDKVVKNSDVVDSGRGNQANKSKESQTRDGISKGHKVMTSVLSTRLLRLNAAQTLWHKDMNSFIEYILRLDDDAVIVDILPILTKRVKDDGPELSTLSMGACLDLLPVLGKLLDSKYEDYIIAAIDMVREVMKRWWKELQTIGKNEKKDIGKDFRCSRSVNGVYMLLISMTDRLRVLAKRSGKIGEKAKVLQELMALL</sequence>
<keyword evidence="6" id="KW-1185">Reference proteome</keyword>
<gene>
    <name evidence="5" type="ORF">PACLA_8A070209</name>
</gene>
<dbReference type="EMBL" id="CACRXK020001636">
    <property type="protein sequence ID" value="CAB3990288.1"/>
    <property type="molecule type" value="Genomic_DNA"/>
</dbReference>
<evidence type="ECO:0000256" key="3">
    <source>
        <dbReference type="ARBA" id="ARBA00023212"/>
    </source>
</evidence>
<evidence type="ECO:0000313" key="6">
    <source>
        <dbReference type="Proteomes" id="UP001152795"/>
    </source>
</evidence>
<comment type="subcellular location">
    <subcellularLocation>
        <location evidence="1">Cytoplasm</location>
        <location evidence="1">Cytoskeleton</location>
    </subcellularLocation>
</comment>
<evidence type="ECO:0000256" key="1">
    <source>
        <dbReference type="ARBA" id="ARBA00004245"/>
    </source>
</evidence>
<reference evidence="5" key="1">
    <citation type="submission" date="2020-04" db="EMBL/GenBank/DDBJ databases">
        <authorList>
            <person name="Alioto T."/>
            <person name="Alioto T."/>
            <person name="Gomez Garrido J."/>
        </authorList>
    </citation>
    <scope>NUCLEOTIDE SEQUENCE</scope>
    <source>
        <strain evidence="5">A484AB</strain>
    </source>
</reference>